<dbReference type="RefSeq" id="WP_068678482.1">
    <property type="nucleotide sequence ID" value="NZ_LYPA01000017.1"/>
</dbReference>
<dbReference type="InterPro" id="IPR005149">
    <property type="entry name" value="Tscrpt_reg_PadR_N"/>
</dbReference>
<keyword evidence="4" id="KW-1185">Reference proteome</keyword>
<dbReference type="EMBL" id="LYPA01000017">
    <property type="protein sequence ID" value="OBR69453.1"/>
    <property type="molecule type" value="Genomic_DNA"/>
</dbReference>
<evidence type="ECO:0000259" key="1">
    <source>
        <dbReference type="Pfam" id="PF03551"/>
    </source>
</evidence>
<organism evidence="3 4">
    <name type="scientific">Paenibacillus oryzae</name>
    <dbReference type="NCBI Taxonomy" id="1844972"/>
    <lineage>
        <taxon>Bacteria</taxon>
        <taxon>Bacillati</taxon>
        <taxon>Bacillota</taxon>
        <taxon>Bacilli</taxon>
        <taxon>Bacillales</taxon>
        <taxon>Paenibacillaceae</taxon>
        <taxon>Paenibacillus</taxon>
    </lineage>
</organism>
<comment type="caution">
    <text evidence="3">The sequence shown here is derived from an EMBL/GenBank/DDBJ whole genome shotgun (WGS) entry which is preliminary data.</text>
</comment>
<evidence type="ECO:0000259" key="2">
    <source>
        <dbReference type="Pfam" id="PF10400"/>
    </source>
</evidence>
<dbReference type="Gene3D" id="6.10.140.190">
    <property type="match status" value="1"/>
</dbReference>
<dbReference type="Gene3D" id="1.10.10.10">
    <property type="entry name" value="Winged helix-like DNA-binding domain superfamily/Winged helix DNA-binding domain"/>
    <property type="match status" value="1"/>
</dbReference>
<feature type="domain" description="Transcription regulator PadR N-terminal" evidence="1">
    <location>
        <begin position="11"/>
        <end position="83"/>
    </location>
</feature>
<dbReference type="Proteomes" id="UP000092024">
    <property type="component" value="Unassembled WGS sequence"/>
</dbReference>
<dbReference type="InterPro" id="IPR036388">
    <property type="entry name" value="WH-like_DNA-bd_sf"/>
</dbReference>
<gene>
    <name evidence="3" type="ORF">A7K91_10060</name>
</gene>
<feature type="domain" description="Transcription regulator PadR C-terminal" evidence="2">
    <location>
        <begin position="96"/>
        <end position="177"/>
    </location>
</feature>
<dbReference type="STRING" id="1844972.A7K91_10060"/>
<evidence type="ECO:0008006" key="5">
    <source>
        <dbReference type="Google" id="ProtNLM"/>
    </source>
</evidence>
<dbReference type="InterPro" id="IPR036390">
    <property type="entry name" value="WH_DNA-bd_sf"/>
</dbReference>
<evidence type="ECO:0000313" key="3">
    <source>
        <dbReference type="EMBL" id="OBR69453.1"/>
    </source>
</evidence>
<dbReference type="PANTHER" id="PTHR43252">
    <property type="entry name" value="TRANSCRIPTIONAL REGULATOR YQJI"/>
    <property type="match status" value="1"/>
</dbReference>
<dbReference type="InterPro" id="IPR018309">
    <property type="entry name" value="Tscrpt_reg_PadR_C"/>
</dbReference>
<sequence length="188" mass="21938">MGKSNTTLFAVLGVLSQGDCTGYEIKKRFDGSLRHFWSESFGQIYPVLKQLVKQEYAEEIPFPDRTRGQKKFRITPLGLDYFREWLSNPARAVNYRDELLLKVYFATSKDTDAVQALLEKERDEFAAMHDIYMEQSNLLDKHKEDEQYPFWMLTLRYGIISSKARMDWCTESLETLERLKGNGGSSHE</sequence>
<name>A0A1A5YV53_9BACL</name>
<evidence type="ECO:0000313" key="4">
    <source>
        <dbReference type="Proteomes" id="UP000092024"/>
    </source>
</evidence>
<dbReference type="AlphaFoldDB" id="A0A1A5YV53"/>
<accession>A0A1A5YV53</accession>
<dbReference type="Pfam" id="PF03551">
    <property type="entry name" value="PadR"/>
    <property type="match status" value="1"/>
</dbReference>
<reference evidence="3 4" key="1">
    <citation type="submission" date="2016-05" db="EMBL/GenBank/DDBJ databases">
        <title>Paenibacillus oryzae. sp. nov., isolated from the rice root.</title>
        <authorList>
            <person name="Zhang J."/>
            <person name="Zhang X."/>
        </authorList>
    </citation>
    <scope>NUCLEOTIDE SEQUENCE [LARGE SCALE GENOMIC DNA]</scope>
    <source>
        <strain evidence="3 4">1DrF-4</strain>
    </source>
</reference>
<dbReference type="PANTHER" id="PTHR43252:SF6">
    <property type="entry name" value="NEGATIVE TRANSCRIPTION REGULATOR PADR"/>
    <property type="match status" value="1"/>
</dbReference>
<dbReference type="OrthoDB" id="9783723at2"/>
<proteinExistence type="predicted"/>
<protein>
    <recommendedName>
        <fullName evidence="5">Transcriptional regulator</fullName>
    </recommendedName>
</protein>
<dbReference type="SUPFAM" id="SSF46785">
    <property type="entry name" value="Winged helix' DNA-binding domain"/>
    <property type="match status" value="1"/>
</dbReference>
<dbReference type="Pfam" id="PF10400">
    <property type="entry name" value="Vir_act_alpha_C"/>
    <property type="match status" value="1"/>
</dbReference>